<name>A0A829YR21_9GAMM</name>
<dbReference type="EMBL" id="BLJN01000012">
    <property type="protein sequence ID" value="GFE84906.1"/>
    <property type="molecule type" value="Genomic_DNA"/>
</dbReference>
<comment type="caution">
    <text evidence="3">The sequence shown here is derived from an EMBL/GenBank/DDBJ whole genome shotgun (WGS) entry which is preliminary data.</text>
</comment>
<sequence length="393" mass="43329">MTTLVLIPGLLCDEFAWSEQRRALSSHARIWVPDHGSIHSLTDMARAILRDAPAETFAMAGHSMGGRVALEVMRLAPHRVERLALLDSGWQPRQPGARGEEEQTSRLALLEEARRNGMRSMGRRWLSGMVHPKRLGSPLFEAMVDMVERKTPDIFAAQIQALLARPNAMAQLLAIRCPTLVACGRQDAWSPLSQHLQMAVIVRGARLRIIEESGHMSTLEQPEAVTAALAEWLSGKGDIPVGQRPIALLERQLAESACRDVVRRAALKLDANDLDGFAQFFTPDAVVVRPGKEPLCGVDALLASYRSRPAAYLTRHLVSGSVVDLRAPDEAHAISNVLLWTGTADHEVGDFGRRAQSRQVVGEFEDTLRLCSDGLWRIAHRQARFLLHVESGG</sequence>
<dbReference type="AlphaFoldDB" id="A0A829YR21"/>
<dbReference type="InterPro" id="IPR050266">
    <property type="entry name" value="AB_hydrolase_sf"/>
</dbReference>
<evidence type="ECO:0000313" key="4">
    <source>
        <dbReference type="Proteomes" id="UP000445000"/>
    </source>
</evidence>
<protein>
    <recommendedName>
        <fullName evidence="5">AB hydrolase-1 domain-containing protein</fullName>
    </recommendedName>
</protein>
<dbReference type="Gene3D" id="3.10.450.50">
    <property type="match status" value="1"/>
</dbReference>
<dbReference type="SUPFAM" id="SSF53474">
    <property type="entry name" value="alpha/beta-Hydrolases"/>
    <property type="match status" value="1"/>
</dbReference>
<evidence type="ECO:0008006" key="5">
    <source>
        <dbReference type="Google" id="ProtNLM"/>
    </source>
</evidence>
<dbReference type="SUPFAM" id="SSF54427">
    <property type="entry name" value="NTF2-like"/>
    <property type="match status" value="1"/>
</dbReference>
<dbReference type="InterPro" id="IPR029058">
    <property type="entry name" value="AB_hydrolase_fold"/>
</dbReference>
<dbReference type="RefSeq" id="WP_161816485.1">
    <property type="nucleotide sequence ID" value="NZ_BLJN01000012.1"/>
</dbReference>
<dbReference type="InterPro" id="IPR000073">
    <property type="entry name" value="AB_hydrolase_1"/>
</dbReference>
<accession>A0A829YR21</accession>
<keyword evidence="4" id="KW-1185">Reference proteome</keyword>
<gene>
    <name evidence="3" type="ORF">GCM10011487_69060</name>
</gene>
<organism evidence="3 4">
    <name type="scientific">Steroidobacter agaridevorans</name>
    <dbReference type="NCBI Taxonomy" id="2695856"/>
    <lineage>
        <taxon>Bacteria</taxon>
        <taxon>Pseudomonadati</taxon>
        <taxon>Pseudomonadota</taxon>
        <taxon>Gammaproteobacteria</taxon>
        <taxon>Steroidobacterales</taxon>
        <taxon>Steroidobacteraceae</taxon>
        <taxon>Steroidobacter</taxon>
    </lineage>
</organism>
<dbReference type="CDD" id="cd00531">
    <property type="entry name" value="NTF2_like"/>
    <property type="match status" value="1"/>
</dbReference>
<dbReference type="Proteomes" id="UP000445000">
    <property type="component" value="Unassembled WGS sequence"/>
</dbReference>
<evidence type="ECO:0000259" key="2">
    <source>
        <dbReference type="Pfam" id="PF13577"/>
    </source>
</evidence>
<reference evidence="4" key="1">
    <citation type="submission" date="2020-01" db="EMBL/GenBank/DDBJ databases">
        <title>'Steroidobacter agaridevorans' sp. nov., agar-degrading bacteria isolated from rhizosphere soils.</title>
        <authorList>
            <person name="Ikenaga M."/>
            <person name="Kataoka M."/>
            <person name="Murouchi A."/>
            <person name="Katsuragi S."/>
            <person name="Sakai M."/>
        </authorList>
    </citation>
    <scope>NUCLEOTIDE SEQUENCE [LARGE SCALE GENOMIC DNA]</scope>
    <source>
        <strain evidence="4">YU21-B</strain>
    </source>
</reference>
<dbReference type="PANTHER" id="PTHR43798">
    <property type="entry name" value="MONOACYLGLYCEROL LIPASE"/>
    <property type="match status" value="1"/>
</dbReference>
<feature type="domain" description="SnoaL-like" evidence="2">
    <location>
        <begin position="253"/>
        <end position="381"/>
    </location>
</feature>
<dbReference type="Pfam" id="PF13577">
    <property type="entry name" value="SnoaL_4"/>
    <property type="match status" value="1"/>
</dbReference>
<evidence type="ECO:0000313" key="3">
    <source>
        <dbReference type="EMBL" id="GFE84906.1"/>
    </source>
</evidence>
<feature type="domain" description="AB hydrolase-1" evidence="1">
    <location>
        <begin position="4"/>
        <end position="227"/>
    </location>
</feature>
<dbReference type="PRINTS" id="PR00111">
    <property type="entry name" value="ABHYDROLASE"/>
</dbReference>
<dbReference type="Gene3D" id="3.40.50.1820">
    <property type="entry name" value="alpha/beta hydrolase"/>
    <property type="match status" value="1"/>
</dbReference>
<evidence type="ECO:0000259" key="1">
    <source>
        <dbReference type="Pfam" id="PF12697"/>
    </source>
</evidence>
<dbReference type="InterPro" id="IPR032710">
    <property type="entry name" value="NTF2-like_dom_sf"/>
</dbReference>
<dbReference type="Pfam" id="PF12697">
    <property type="entry name" value="Abhydrolase_6"/>
    <property type="match status" value="1"/>
</dbReference>
<dbReference type="InterPro" id="IPR037401">
    <property type="entry name" value="SnoaL-like"/>
</dbReference>
<proteinExistence type="predicted"/>
<dbReference type="PANTHER" id="PTHR43798:SF29">
    <property type="entry name" value="AB HYDROLASE-1 DOMAIN-CONTAINING PROTEIN"/>
    <property type="match status" value="1"/>
</dbReference>